<protein>
    <submittedName>
        <fullName evidence="2">Uncharacterized protein</fullName>
    </submittedName>
</protein>
<sequence length="102" mass="11197">MSMKREQGKAVSGQPQVKAFEKHEEEEIGWVSRKKEYGRPIDDRLDNGMIYRIDSRLAVAQSIVPHILPSVHRSCNIRGGKSSTTEVGLGDIASSSSALSSL</sequence>
<feature type="region of interest" description="Disordered" evidence="1">
    <location>
        <begin position="79"/>
        <end position="102"/>
    </location>
</feature>
<dbReference type="AlphaFoldDB" id="A0A8H7F9A1"/>
<accession>A0A8H7F9A1</accession>
<feature type="compositionally biased region" description="Low complexity" evidence="1">
    <location>
        <begin position="93"/>
        <end position="102"/>
    </location>
</feature>
<comment type="caution">
    <text evidence="2">The sequence shown here is derived from an EMBL/GenBank/DDBJ whole genome shotgun (WGS) entry which is preliminary data.</text>
</comment>
<name>A0A8H7F9A1_AGABI</name>
<evidence type="ECO:0000313" key="3">
    <source>
        <dbReference type="Proteomes" id="UP000629468"/>
    </source>
</evidence>
<dbReference type="Proteomes" id="UP000629468">
    <property type="component" value="Unassembled WGS sequence"/>
</dbReference>
<reference evidence="2 3" key="1">
    <citation type="journal article" name="Sci. Rep.">
        <title>Telomere-to-telomere assembled and centromere annotated genomes of the two main subspecies of the button mushroom Agaricus bisporus reveal especially polymorphic chromosome ends.</title>
        <authorList>
            <person name="Sonnenberg A.S.M."/>
            <person name="Sedaghat-Telgerd N."/>
            <person name="Lavrijssen B."/>
            <person name="Ohm R.A."/>
            <person name="Hendrickx P.M."/>
            <person name="Scholtmeijer K."/>
            <person name="Baars J.J.P."/>
            <person name="van Peer A."/>
        </authorList>
    </citation>
    <scope>NUCLEOTIDE SEQUENCE [LARGE SCALE GENOMIC DNA]</scope>
    <source>
        <strain evidence="2 3">H119_p4</strain>
    </source>
</reference>
<gene>
    <name evidence="2" type="ORF">Agabi119p4_2340</name>
</gene>
<proteinExistence type="predicted"/>
<dbReference type="EMBL" id="JABXXO010000003">
    <property type="protein sequence ID" value="KAF7782964.1"/>
    <property type="molecule type" value="Genomic_DNA"/>
</dbReference>
<evidence type="ECO:0000313" key="2">
    <source>
        <dbReference type="EMBL" id="KAF7782964.1"/>
    </source>
</evidence>
<feature type="region of interest" description="Disordered" evidence="1">
    <location>
        <begin position="1"/>
        <end position="25"/>
    </location>
</feature>
<evidence type="ECO:0000256" key="1">
    <source>
        <dbReference type="SAM" id="MobiDB-lite"/>
    </source>
</evidence>
<organism evidence="2 3">
    <name type="scientific">Agaricus bisporus var. burnettii</name>
    <dbReference type="NCBI Taxonomy" id="192524"/>
    <lineage>
        <taxon>Eukaryota</taxon>
        <taxon>Fungi</taxon>
        <taxon>Dikarya</taxon>
        <taxon>Basidiomycota</taxon>
        <taxon>Agaricomycotina</taxon>
        <taxon>Agaricomycetes</taxon>
        <taxon>Agaricomycetidae</taxon>
        <taxon>Agaricales</taxon>
        <taxon>Agaricineae</taxon>
        <taxon>Agaricaceae</taxon>
        <taxon>Agaricus</taxon>
    </lineage>
</organism>